<evidence type="ECO:0000313" key="3">
    <source>
        <dbReference type="Proteomes" id="UP000189660"/>
    </source>
</evidence>
<dbReference type="Proteomes" id="UP000189660">
    <property type="component" value="Chromosome"/>
</dbReference>
<dbReference type="EMBL" id="CP015820">
    <property type="protein sequence ID" value="AQT41867.1"/>
    <property type="molecule type" value="Genomic_DNA"/>
</dbReference>
<feature type="transmembrane region" description="Helical" evidence="1">
    <location>
        <begin position="70"/>
        <end position="94"/>
    </location>
</feature>
<dbReference type="OrthoDB" id="9948071at2"/>
<keyword evidence="1" id="KW-0812">Transmembrane</keyword>
<keyword evidence="3" id="KW-1185">Reference proteome</keyword>
<dbReference type="AlphaFoldDB" id="A0A1U9M973"/>
<organism evidence="2 3">
    <name type="scientific">Bartonella apihabitans</name>
    <dbReference type="NCBI Taxonomy" id="2750929"/>
    <lineage>
        <taxon>Bacteria</taxon>
        <taxon>Pseudomonadati</taxon>
        <taxon>Pseudomonadota</taxon>
        <taxon>Alphaproteobacteria</taxon>
        <taxon>Hyphomicrobiales</taxon>
        <taxon>Bartonellaceae</taxon>
        <taxon>Bartonella</taxon>
    </lineage>
</organism>
<evidence type="ECO:0000256" key="1">
    <source>
        <dbReference type="SAM" id="Phobius"/>
    </source>
</evidence>
<accession>A0A1U9M973</accession>
<gene>
    <name evidence="2" type="ORF">BBC0178_003630</name>
</gene>
<keyword evidence="1" id="KW-0472">Membrane</keyword>
<sequence>MRLMRRLFRFVSFIFLVITIIALVIDAARSVGASQIVFTPARSALSFIFSLSAQEFDNVIAHLSPPYLSIAARMITLCPTWIISGAFALVFYSVGYDREAVLEKTGFGEENV</sequence>
<reference evidence="2 3" key="1">
    <citation type="submission" date="2016-11" db="EMBL/GenBank/DDBJ databases">
        <title>Comparative genomics of Bartonella apis.</title>
        <authorList>
            <person name="Engel P."/>
        </authorList>
    </citation>
    <scope>NUCLEOTIDE SEQUENCE [LARGE SCALE GENOMIC DNA]</scope>
    <source>
        <strain evidence="2 3">BBC0178</strain>
    </source>
</reference>
<evidence type="ECO:0000313" key="2">
    <source>
        <dbReference type="EMBL" id="AQT41867.1"/>
    </source>
</evidence>
<dbReference type="RefSeq" id="WP_149867396.1">
    <property type="nucleotide sequence ID" value="NZ_CP015820.1"/>
</dbReference>
<dbReference type="KEGG" id="bapa:BBC0178_003630"/>
<protein>
    <submittedName>
        <fullName evidence="2">Uncharacterized protein</fullName>
    </submittedName>
</protein>
<proteinExistence type="predicted"/>
<name>A0A1U9M973_9HYPH</name>
<keyword evidence="1" id="KW-1133">Transmembrane helix</keyword>